<feature type="region of interest" description="Disordered" evidence="8">
    <location>
        <begin position="816"/>
        <end position="848"/>
    </location>
</feature>
<feature type="compositionally biased region" description="Basic and acidic residues" evidence="8">
    <location>
        <begin position="76"/>
        <end position="89"/>
    </location>
</feature>
<dbReference type="GeneID" id="9225331"/>
<dbReference type="HOGENOM" id="CLU_006397_0_0_1"/>
<feature type="domain" description="Checkpoint protein RAD24-like helical bundle" evidence="9">
    <location>
        <begin position="537"/>
        <end position="678"/>
    </location>
</feature>
<name>C5FYW0_ARTOC</name>
<dbReference type="Proteomes" id="UP000002035">
    <property type="component" value="Unassembled WGS sequence"/>
</dbReference>
<feature type="compositionally biased region" description="Low complexity" evidence="8">
    <location>
        <begin position="50"/>
        <end position="62"/>
    </location>
</feature>
<evidence type="ECO:0000256" key="7">
    <source>
        <dbReference type="ARBA" id="ARBA00023306"/>
    </source>
</evidence>
<feature type="region of interest" description="Disordered" evidence="8">
    <location>
        <begin position="1"/>
        <end position="119"/>
    </location>
</feature>
<dbReference type="Gene3D" id="3.40.50.300">
    <property type="entry name" value="P-loop containing nucleotide triphosphate hydrolases"/>
    <property type="match status" value="1"/>
</dbReference>
<dbReference type="GO" id="GO:0033314">
    <property type="term" value="P:mitotic DNA replication checkpoint signaling"/>
    <property type="evidence" value="ECO:0007669"/>
    <property type="project" value="TreeGrafter"/>
</dbReference>
<dbReference type="RefSeq" id="XP_002843744.1">
    <property type="nucleotide sequence ID" value="XM_002843698.1"/>
</dbReference>
<keyword evidence="7" id="KW-0131">Cell cycle</keyword>
<evidence type="ECO:0000256" key="6">
    <source>
        <dbReference type="ARBA" id="ARBA00023242"/>
    </source>
</evidence>
<dbReference type="GO" id="GO:0005634">
    <property type="term" value="C:nucleus"/>
    <property type="evidence" value="ECO:0007669"/>
    <property type="project" value="UniProtKB-SubCell"/>
</dbReference>
<dbReference type="GO" id="GO:0006281">
    <property type="term" value="P:DNA repair"/>
    <property type="evidence" value="ECO:0007669"/>
    <property type="project" value="InterPro"/>
</dbReference>
<dbReference type="InterPro" id="IPR057927">
    <property type="entry name" value="RAD24-like_helical"/>
</dbReference>
<evidence type="ECO:0000313" key="11">
    <source>
        <dbReference type="Proteomes" id="UP000002035"/>
    </source>
</evidence>
<feature type="compositionally biased region" description="Basic and acidic residues" evidence="8">
    <location>
        <begin position="98"/>
        <end position="119"/>
    </location>
</feature>
<evidence type="ECO:0000256" key="4">
    <source>
        <dbReference type="ARBA" id="ARBA00022763"/>
    </source>
</evidence>
<keyword evidence="3" id="KW-0547">Nucleotide-binding</keyword>
<dbReference type="GO" id="GO:0003682">
    <property type="term" value="F:chromatin binding"/>
    <property type="evidence" value="ECO:0007669"/>
    <property type="project" value="TreeGrafter"/>
</dbReference>
<dbReference type="GO" id="GO:0003689">
    <property type="term" value="F:DNA clamp loader activity"/>
    <property type="evidence" value="ECO:0007669"/>
    <property type="project" value="TreeGrafter"/>
</dbReference>
<dbReference type="eggNOG" id="KOG1970">
    <property type="taxonomic scope" value="Eukaryota"/>
</dbReference>
<feature type="compositionally biased region" description="Polar residues" evidence="8">
    <location>
        <begin position="204"/>
        <end position="224"/>
    </location>
</feature>
<reference evidence="11" key="1">
    <citation type="journal article" date="2012" name="MBio">
        <title>Comparative genome analysis of Trichophyton rubrum and related dermatophytes reveals candidate genes involved in infection.</title>
        <authorList>
            <person name="Martinez D.A."/>
            <person name="Oliver B.G."/>
            <person name="Graeser Y."/>
            <person name="Goldberg J.M."/>
            <person name="Li W."/>
            <person name="Martinez-Rossi N.M."/>
            <person name="Monod M."/>
            <person name="Shelest E."/>
            <person name="Barton R.C."/>
            <person name="Birch E."/>
            <person name="Brakhage A.A."/>
            <person name="Chen Z."/>
            <person name="Gurr S.J."/>
            <person name="Heiman D."/>
            <person name="Heitman J."/>
            <person name="Kosti I."/>
            <person name="Rossi A."/>
            <person name="Saif S."/>
            <person name="Samalova M."/>
            <person name="Saunders C.W."/>
            <person name="Shea T."/>
            <person name="Summerbell R.C."/>
            <person name="Xu J."/>
            <person name="Young S."/>
            <person name="Zeng Q."/>
            <person name="Birren B.W."/>
            <person name="Cuomo C.A."/>
            <person name="White T.C."/>
        </authorList>
    </citation>
    <scope>NUCLEOTIDE SEQUENCE [LARGE SCALE GENOMIC DNA]</scope>
    <source>
        <strain evidence="11">ATCC MYA-4605 / CBS 113480</strain>
    </source>
</reference>
<dbReference type="AlphaFoldDB" id="C5FYW0"/>
<dbReference type="PANTHER" id="PTHR12172">
    <property type="entry name" value="CELL CYCLE CHECKPOINT PROTEIN RAD17"/>
    <property type="match status" value="1"/>
</dbReference>
<dbReference type="InterPro" id="IPR004582">
    <property type="entry name" value="Checkpoint_prot_Rad17_Rad24"/>
</dbReference>
<evidence type="ECO:0000313" key="10">
    <source>
        <dbReference type="EMBL" id="EEQ34708.1"/>
    </source>
</evidence>
<feature type="compositionally biased region" description="Polar residues" evidence="8">
    <location>
        <begin position="38"/>
        <end position="49"/>
    </location>
</feature>
<evidence type="ECO:0000256" key="5">
    <source>
        <dbReference type="ARBA" id="ARBA00022840"/>
    </source>
</evidence>
<comment type="subcellular location">
    <subcellularLocation>
        <location evidence="1">Nucleus</location>
    </subcellularLocation>
</comment>
<dbReference type="Pfam" id="PF03215">
    <property type="entry name" value="Rad17"/>
    <property type="match status" value="1"/>
</dbReference>
<keyword evidence="6" id="KW-0539">Nucleus</keyword>
<keyword evidence="5" id="KW-0067">ATP-binding</keyword>
<evidence type="ECO:0000259" key="9">
    <source>
        <dbReference type="Pfam" id="PF25812"/>
    </source>
</evidence>
<gene>
    <name evidence="10" type="ORF">MCYG_07527</name>
</gene>
<dbReference type="VEuPathDB" id="FungiDB:MCYG_07527"/>
<feature type="compositionally biased region" description="Basic residues" evidence="8">
    <location>
        <begin position="1"/>
        <end position="12"/>
    </location>
</feature>
<dbReference type="EMBL" id="DS995707">
    <property type="protein sequence ID" value="EEQ34708.1"/>
    <property type="molecule type" value="Genomic_DNA"/>
</dbReference>
<dbReference type="InterPro" id="IPR027417">
    <property type="entry name" value="P-loop_NTPase"/>
</dbReference>
<comment type="similarity">
    <text evidence="2">Belongs to the rad17/RAD24 family.</text>
</comment>
<dbReference type="SUPFAM" id="SSF52540">
    <property type="entry name" value="P-loop containing nucleoside triphosphate hydrolases"/>
    <property type="match status" value="1"/>
</dbReference>
<feature type="region of interest" description="Disordered" evidence="8">
    <location>
        <begin position="197"/>
        <end position="226"/>
    </location>
</feature>
<dbReference type="OMA" id="YNKREDP"/>
<dbReference type="PANTHER" id="PTHR12172:SF0">
    <property type="entry name" value="CELL CYCLE CHECKPOINT PROTEIN RAD17"/>
    <property type="match status" value="1"/>
</dbReference>
<proteinExistence type="inferred from homology"/>
<keyword evidence="4" id="KW-0227">DNA damage</keyword>
<evidence type="ECO:0000256" key="1">
    <source>
        <dbReference type="ARBA" id="ARBA00004123"/>
    </source>
</evidence>
<dbReference type="STRING" id="554155.C5FYW0"/>
<protein>
    <submittedName>
        <fullName evidence="10">Cell cycle checkpoint protein rad17</fullName>
    </submittedName>
</protein>
<sequence length="873" mass="96277">MGTPPPRKRQRRLIVLSSDDELESPAPVKNRPPPPGRSINSVLKSPSKASSVPSTHTTPTSSPEKKRKTVAKPKNNAREENIEKGDKSLRNFFQPATAEERWSRLQREKEREKEKEKERHMFLELENDILEDMIEDDDSLDEILSQPPRQNDNKGGLAGFHGYPALDRRKSSLPSRDAVSTVKLEKKPRPAKRFILHADGNGLGPSSQSTIASLGSSTPAQTTARRPWAEQFAPVNLDELAVHKRKVSDVQNWLNEVFAGRSTRHILVLKGPAGSGKTTTVSLLSKVLGYDIVEWRNPARTEYPTQEYASTWTQFDDFLGRCEKYNCLDLDGEPPSSAFNNSTAVQSSRRRVILVEEFPPSLSPGSSGLIAFRSALQRHAASALPSVATRTASGSNSTTPVIIIVSEALLGDGASLSDHFTAHRLLGPELSNHPGISIIEFNPIAPTFLTKALDLVLKKEARLSQRKRIPGPGVLKRFAEMGDVRSAISSLEFICLRGGDYEGYSGTVNSRPKRSGQTAVPPTAMEIETLEMVTQREASLGIFHAVGKIMYNKRDDASSSASTRGRLGAGQPASQPRDHHHLVSQVSVEDLMNETGTDIQTFLSALHENYPPSCHGDLFTESFDGCSEQLSSADVLGIGNRMTVKSARGLGSARITFHSAGTGIDILRQDEISFQVASRGLLFHLPYPVNRRGPDAHKMFYPSSLKLWRQSEEVDGLVSLWMRRITTATMNLSIPDEASRRSERVESWGNRARLSDILQDSGQDSYGAARCMVSRGEAVLERLPYMRLISKDTAERKEIERVTQLGGSIRRSQEIEEDDLQFSHDIPSSSTRNSPGKNRKWQARAAASGITGLPSVEEAVDKLVLSDDDIEDD</sequence>
<accession>C5FYW0</accession>
<organism evidence="10 11">
    <name type="scientific">Arthroderma otae (strain ATCC MYA-4605 / CBS 113480)</name>
    <name type="common">Microsporum canis</name>
    <dbReference type="NCBI Taxonomy" id="554155"/>
    <lineage>
        <taxon>Eukaryota</taxon>
        <taxon>Fungi</taxon>
        <taxon>Dikarya</taxon>
        <taxon>Ascomycota</taxon>
        <taxon>Pezizomycotina</taxon>
        <taxon>Eurotiomycetes</taxon>
        <taxon>Eurotiomycetidae</taxon>
        <taxon>Onygenales</taxon>
        <taxon>Arthrodermataceae</taxon>
        <taxon>Microsporum</taxon>
    </lineage>
</organism>
<evidence type="ECO:0000256" key="3">
    <source>
        <dbReference type="ARBA" id="ARBA00022741"/>
    </source>
</evidence>
<keyword evidence="11" id="KW-1185">Reference proteome</keyword>
<dbReference type="GO" id="GO:0000077">
    <property type="term" value="P:DNA damage checkpoint signaling"/>
    <property type="evidence" value="ECO:0007669"/>
    <property type="project" value="TreeGrafter"/>
</dbReference>
<dbReference type="GO" id="GO:0005524">
    <property type="term" value="F:ATP binding"/>
    <property type="evidence" value="ECO:0007669"/>
    <property type="project" value="UniProtKB-KW"/>
</dbReference>
<dbReference type="Pfam" id="PF25812">
    <property type="entry name" value="RAD24_helical"/>
    <property type="match status" value="1"/>
</dbReference>
<dbReference type="OrthoDB" id="10265971at2759"/>
<evidence type="ECO:0000256" key="8">
    <source>
        <dbReference type="SAM" id="MobiDB-lite"/>
    </source>
</evidence>
<feature type="region of interest" description="Disordered" evidence="8">
    <location>
        <begin position="557"/>
        <end position="580"/>
    </location>
</feature>
<feature type="compositionally biased region" description="Polar residues" evidence="8">
    <location>
        <begin position="826"/>
        <end position="836"/>
    </location>
</feature>
<feature type="region of interest" description="Disordered" evidence="8">
    <location>
        <begin position="145"/>
        <end position="185"/>
    </location>
</feature>
<evidence type="ECO:0000256" key="2">
    <source>
        <dbReference type="ARBA" id="ARBA00006168"/>
    </source>
</evidence>